<evidence type="ECO:0008006" key="4">
    <source>
        <dbReference type="Google" id="ProtNLM"/>
    </source>
</evidence>
<comment type="caution">
    <text evidence="2">The sequence shown here is derived from an EMBL/GenBank/DDBJ whole genome shotgun (WGS) entry which is preliminary data.</text>
</comment>
<keyword evidence="1" id="KW-0812">Transmembrane</keyword>
<dbReference type="Proteomes" id="UP001595882">
    <property type="component" value="Unassembled WGS sequence"/>
</dbReference>
<dbReference type="Gene3D" id="3.30.1490.480">
    <property type="entry name" value="Endolytic murein transglycosylase"/>
    <property type="match status" value="1"/>
</dbReference>
<name>A0ABV8WYQ6_9BACI</name>
<dbReference type="EMBL" id="JBHSDT010000008">
    <property type="protein sequence ID" value="MFC4404208.1"/>
    <property type="molecule type" value="Genomic_DNA"/>
</dbReference>
<sequence>MKHIIRAFSLGLITSSLIVGAVYYFIDVKNPKHSEEEVDYVTEVKQQGYFVYEADMEKKITELENEVTSLAAEQAEGDSKSNNKPAETIQLIFTIEHGMQLAEIVDRLERYGFVTNRNEFITYLEENQLTRLIQPGEYLIHNQMAVEAIAAAITKSPKEE</sequence>
<reference evidence="3" key="1">
    <citation type="journal article" date="2019" name="Int. J. Syst. Evol. Microbiol.">
        <title>The Global Catalogue of Microorganisms (GCM) 10K type strain sequencing project: providing services to taxonomists for standard genome sequencing and annotation.</title>
        <authorList>
            <consortium name="The Broad Institute Genomics Platform"/>
            <consortium name="The Broad Institute Genome Sequencing Center for Infectious Disease"/>
            <person name="Wu L."/>
            <person name="Ma J."/>
        </authorList>
    </citation>
    <scope>NUCLEOTIDE SEQUENCE [LARGE SCALE GENOMIC DNA]</scope>
    <source>
        <strain evidence="3">CCUG 37865</strain>
    </source>
</reference>
<dbReference type="RefSeq" id="WP_390252747.1">
    <property type="nucleotide sequence ID" value="NZ_JBHSDT010000008.1"/>
</dbReference>
<evidence type="ECO:0000313" key="3">
    <source>
        <dbReference type="Proteomes" id="UP001595882"/>
    </source>
</evidence>
<organism evidence="2 3">
    <name type="scientific">Gracilibacillus xinjiangensis</name>
    <dbReference type="NCBI Taxonomy" id="1193282"/>
    <lineage>
        <taxon>Bacteria</taxon>
        <taxon>Bacillati</taxon>
        <taxon>Bacillota</taxon>
        <taxon>Bacilli</taxon>
        <taxon>Bacillales</taxon>
        <taxon>Bacillaceae</taxon>
        <taxon>Gracilibacillus</taxon>
    </lineage>
</organism>
<proteinExistence type="predicted"/>
<protein>
    <recommendedName>
        <fullName evidence="4">YceG-like family protein</fullName>
    </recommendedName>
</protein>
<accession>A0ABV8WYQ6</accession>
<evidence type="ECO:0000313" key="2">
    <source>
        <dbReference type="EMBL" id="MFC4404208.1"/>
    </source>
</evidence>
<keyword evidence="3" id="KW-1185">Reference proteome</keyword>
<keyword evidence="1" id="KW-0472">Membrane</keyword>
<keyword evidence="1" id="KW-1133">Transmembrane helix</keyword>
<evidence type="ECO:0000256" key="1">
    <source>
        <dbReference type="SAM" id="Phobius"/>
    </source>
</evidence>
<gene>
    <name evidence="2" type="ORF">ACFOY7_14160</name>
</gene>
<feature type="transmembrane region" description="Helical" evidence="1">
    <location>
        <begin position="7"/>
        <end position="26"/>
    </location>
</feature>